<dbReference type="InterPro" id="IPR027417">
    <property type="entry name" value="P-loop_NTPase"/>
</dbReference>
<evidence type="ECO:0000256" key="3">
    <source>
        <dbReference type="ARBA" id="ARBA00022737"/>
    </source>
</evidence>
<dbReference type="EMBL" id="LWDX02034554">
    <property type="protein sequence ID" value="OEL26481.1"/>
    <property type="molecule type" value="Genomic_DNA"/>
</dbReference>
<dbReference type="Pfam" id="PF18052">
    <property type="entry name" value="Rx_N"/>
    <property type="match status" value="1"/>
</dbReference>
<comment type="similarity">
    <text evidence="1">Belongs to the disease resistance NB-LRR family.</text>
</comment>
<name>A0A1E5VMX7_9POAL</name>
<keyword evidence="5" id="KW-0611">Plant defense</keyword>
<sequence length="483" mass="55004">MMELVVSAVTGDLVNRFISFLVNKYRGEENLQEKMERLQDLLTRVHMIVEEADVRYITNSMMLFQLKKLVEVMYQGYHVLDTIKYRSPRLAQGLKRRLNFNDLSLSTSVSWLSRMKTDSISHDLQLTLDNLESIISNMKEFVLLLGGCERMSRSPYDSYLYIDNFMFGRHVEKQQIINILLQDNLPPFTPAVLPVIGGSRVGKKTLIAHVCNDEKIRSQFSSIYHLNGENIGTMEHAPFMTGKSLVVVHFASDVDDETWLKFYSSAAKQTGIGSKIIVISRIKMLSRLGTVKPVCLNSLSNAEYSYLFKVLAFGSTNPEEHHPQLVSVAKDLAMALGGSLITANVYAHMLRKNQNVAFWLSMLQSYRNVVENNLSVFGEHPKNLMDKDHPIDITRFASMSSSATIRLMPPHNEIDHPKRELPKLMFGDLIAGSAVLPKEEFELVAWESRIPPYKRFVNLATYCDENTTHQQQHTPPPSKKCKQ</sequence>
<dbReference type="SUPFAM" id="SSF52540">
    <property type="entry name" value="P-loop containing nucleoside triphosphate hydrolases"/>
    <property type="match status" value="1"/>
</dbReference>
<evidence type="ECO:0000256" key="4">
    <source>
        <dbReference type="ARBA" id="ARBA00022741"/>
    </source>
</evidence>
<evidence type="ECO:0000256" key="1">
    <source>
        <dbReference type="ARBA" id="ARBA00008894"/>
    </source>
</evidence>
<evidence type="ECO:0000313" key="7">
    <source>
        <dbReference type="EMBL" id="OEL26481.1"/>
    </source>
</evidence>
<comment type="caution">
    <text evidence="7">The sequence shown here is derived from an EMBL/GenBank/DDBJ whole genome shotgun (WGS) entry which is preliminary data.</text>
</comment>
<feature type="domain" description="Disease resistance N-terminal" evidence="6">
    <location>
        <begin position="12"/>
        <end position="92"/>
    </location>
</feature>
<organism evidence="7 8">
    <name type="scientific">Dichanthelium oligosanthes</name>
    <dbReference type="NCBI Taxonomy" id="888268"/>
    <lineage>
        <taxon>Eukaryota</taxon>
        <taxon>Viridiplantae</taxon>
        <taxon>Streptophyta</taxon>
        <taxon>Embryophyta</taxon>
        <taxon>Tracheophyta</taxon>
        <taxon>Spermatophyta</taxon>
        <taxon>Magnoliopsida</taxon>
        <taxon>Liliopsida</taxon>
        <taxon>Poales</taxon>
        <taxon>Poaceae</taxon>
        <taxon>PACMAD clade</taxon>
        <taxon>Panicoideae</taxon>
        <taxon>Panicodae</taxon>
        <taxon>Paniceae</taxon>
        <taxon>Dichantheliinae</taxon>
        <taxon>Dichanthelium</taxon>
    </lineage>
</organism>
<dbReference type="PANTHER" id="PTHR33377">
    <property type="entry name" value="OS10G0134700 PROTEIN-RELATED"/>
    <property type="match status" value="1"/>
</dbReference>
<dbReference type="AlphaFoldDB" id="A0A1E5VMX7"/>
<dbReference type="GO" id="GO:0006952">
    <property type="term" value="P:defense response"/>
    <property type="evidence" value="ECO:0007669"/>
    <property type="project" value="UniProtKB-KW"/>
</dbReference>
<protein>
    <recommendedName>
        <fullName evidence="6">Disease resistance N-terminal domain-containing protein</fullName>
    </recommendedName>
</protein>
<dbReference type="PANTHER" id="PTHR33377:SF24">
    <property type="entry name" value="OS10G0134900 PROTEIN"/>
    <property type="match status" value="1"/>
</dbReference>
<keyword evidence="2" id="KW-0433">Leucine-rich repeat</keyword>
<proteinExistence type="inferred from homology"/>
<dbReference type="InterPro" id="IPR041118">
    <property type="entry name" value="Rx_N"/>
</dbReference>
<dbReference type="GO" id="GO:0000166">
    <property type="term" value="F:nucleotide binding"/>
    <property type="evidence" value="ECO:0007669"/>
    <property type="project" value="UniProtKB-KW"/>
</dbReference>
<evidence type="ECO:0000256" key="5">
    <source>
        <dbReference type="ARBA" id="ARBA00022821"/>
    </source>
</evidence>
<reference evidence="7 8" key="1">
    <citation type="submission" date="2016-09" db="EMBL/GenBank/DDBJ databases">
        <title>The draft genome of Dichanthelium oligosanthes: A C3 panicoid grass species.</title>
        <authorList>
            <person name="Studer A.J."/>
            <person name="Schnable J.C."/>
            <person name="Brutnell T.P."/>
        </authorList>
    </citation>
    <scope>NUCLEOTIDE SEQUENCE [LARGE SCALE GENOMIC DNA]</scope>
    <source>
        <strain evidence="8">cv. Kellogg 1175</strain>
        <tissue evidence="7">Leaf</tissue>
    </source>
</reference>
<gene>
    <name evidence="7" type="ORF">BAE44_0012500</name>
</gene>
<accession>A0A1E5VMX7</accession>
<keyword evidence="4" id="KW-0547">Nucleotide-binding</keyword>
<evidence type="ECO:0000313" key="8">
    <source>
        <dbReference type="Proteomes" id="UP000095767"/>
    </source>
</evidence>
<dbReference type="OrthoDB" id="592612at2759"/>
<keyword evidence="8" id="KW-1185">Reference proteome</keyword>
<dbReference type="Proteomes" id="UP000095767">
    <property type="component" value="Unassembled WGS sequence"/>
</dbReference>
<evidence type="ECO:0000256" key="2">
    <source>
        <dbReference type="ARBA" id="ARBA00022614"/>
    </source>
</evidence>
<evidence type="ECO:0000259" key="6">
    <source>
        <dbReference type="Pfam" id="PF18052"/>
    </source>
</evidence>
<keyword evidence="3" id="KW-0677">Repeat</keyword>